<accession>A0A9P9A9E6</accession>
<dbReference type="GO" id="GO:0005763">
    <property type="term" value="C:mitochondrial small ribosomal subunit"/>
    <property type="evidence" value="ECO:0007669"/>
    <property type="project" value="TreeGrafter"/>
</dbReference>
<sequence length="486" mass="52540">MSVRVSPGGALLRTSRLFSIPKPIANAPGDSINNKDPNIGTTVHPTHQAIATYPQNKVHGDWGLKRSLPLRQTQKATAVRVKAIDSREMVTDYASASEHTVTVQKFQELGMPLTMPTLPTTFGVNNTSNNVSVFEEATDFTPDPTKGATDTSRRWKFNGPWLAGMSEGQFNQYLRKTVRARRPQFKAFLKERFAADANVMARQTAIEKGAPQPKTINPEDIGEIDYTERLRKLRADRVTLFSYVSEFLDLAPISPPSARSSVQSGAGSRIAARSPNPYAERGPPPMHPSGGLSYLRTFSHVENHPVYGPQAEHTPALTRIIHPKATMATPPRIGIAGFITVPPVGDSNWTARNNRSQKPKIPGLAWFDPSIPGGPKALTAPTRAYMDSQGKVILRVEHASDVAQLIAKELVGEADVYNKKPSELALEGAGAGAGASTYAAPRFRYTPLAERKAAMAAIAEAAKASGVDDSLKAAESETDASKPYGL</sequence>
<dbReference type="AlphaFoldDB" id="A0A9P9A9E6"/>
<dbReference type="Proteomes" id="UP000770015">
    <property type="component" value="Unassembled WGS sequence"/>
</dbReference>
<dbReference type="GO" id="GO:0003735">
    <property type="term" value="F:structural constituent of ribosome"/>
    <property type="evidence" value="ECO:0007669"/>
    <property type="project" value="TreeGrafter"/>
</dbReference>
<organism evidence="2 3">
    <name type="scientific">Plectosphaerella plurivora</name>
    <dbReference type="NCBI Taxonomy" id="936078"/>
    <lineage>
        <taxon>Eukaryota</taxon>
        <taxon>Fungi</taxon>
        <taxon>Dikarya</taxon>
        <taxon>Ascomycota</taxon>
        <taxon>Pezizomycotina</taxon>
        <taxon>Sordariomycetes</taxon>
        <taxon>Hypocreomycetidae</taxon>
        <taxon>Glomerellales</taxon>
        <taxon>Plectosphaerellaceae</taxon>
        <taxon>Plectosphaerella</taxon>
    </lineage>
</organism>
<protein>
    <submittedName>
        <fullName evidence="2">Mitochondrial ribosomal protein MRP51</fullName>
    </submittedName>
</protein>
<gene>
    <name evidence="2" type="ORF">F5X68DRAFT_213431</name>
</gene>
<feature type="region of interest" description="Disordered" evidence="1">
    <location>
        <begin position="255"/>
        <end position="287"/>
    </location>
</feature>
<name>A0A9P9A9E6_9PEZI</name>
<dbReference type="PANTHER" id="PTHR28058">
    <property type="entry name" value="37S RIBOSOMAL PROTEIN MRP51, MITOCHONDRIAL"/>
    <property type="match status" value="1"/>
</dbReference>
<keyword evidence="2" id="KW-0689">Ribosomal protein</keyword>
<dbReference type="OrthoDB" id="3913595at2759"/>
<dbReference type="PANTHER" id="PTHR28058:SF1">
    <property type="entry name" value="SMALL RIBOSOMAL SUBUNIT PROTEIN BS1M"/>
    <property type="match status" value="1"/>
</dbReference>
<dbReference type="GO" id="GO:0070124">
    <property type="term" value="P:mitochondrial translational initiation"/>
    <property type="evidence" value="ECO:0007669"/>
    <property type="project" value="TreeGrafter"/>
</dbReference>
<dbReference type="InterPro" id="IPR016712">
    <property type="entry name" value="Rbsml_bS1m-like"/>
</dbReference>
<keyword evidence="3" id="KW-1185">Reference proteome</keyword>
<evidence type="ECO:0000313" key="2">
    <source>
        <dbReference type="EMBL" id="KAH6677918.1"/>
    </source>
</evidence>
<proteinExistence type="predicted"/>
<reference evidence="2" key="1">
    <citation type="journal article" date="2021" name="Nat. Commun.">
        <title>Genetic determinants of endophytism in the Arabidopsis root mycobiome.</title>
        <authorList>
            <person name="Mesny F."/>
            <person name="Miyauchi S."/>
            <person name="Thiergart T."/>
            <person name="Pickel B."/>
            <person name="Atanasova L."/>
            <person name="Karlsson M."/>
            <person name="Huettel B."/>
            <person name="Barry K.W."/>
            <person name="Haridas S."/>
            <person name="Chen C."/>
            <person name="Bauer D."/>
            <person name="Andreopoulos W."/>
            <person name="Pangilinan J."/>
            <person name="LaButti K."/>
            <person name="Riley R."/>
            <person name="Lipzen A."/>
            <person name="Clum A."/>
            <person name="Drula E."/>
            <person name="Henrissat B."/>
            <person name="Kohler A."/>
            <person name="Grigoriev I.V."/>
            <person name="Martin F.M."/>
            <person name="Hacquard S."/>
        </authorList>
    </citation>
    <scope>NUCLEOTIDE SEQUENCE</scope>
    <source>
        <strain evidence="2">MPI-SDFR-AT-0117</strain>
    </source>
</reference>
<evidence type="ECO:0000256" key="1">
    <source>
        <dbReference type="SAM" id="MobiDB-lite"/>
    </source>
</evidence>
<dbReference type="EMBL" id="JAGSXJ010000022">
    <property type="protein sequence ID" value="KAH6677918.1"/>
    <property type="molecule type" value="Genomic_DNA"/>
</dbReference>
<keyword evidence="2" id="KW-0687">Ribonucleoprotein</keyword>
<evidence type="ECO:0000313" key="3">
    <source>
        <dbReference type="Proteomes" id="UP000770015"/>
    </source>
</evidence>
<comment type="caution">
    <text evidence="2">The sequence shown here is derived from an EMBL/GenBank/DDBJ whole genome shotgun (WGS) entry which is preliminary data.</text>
</comment>
<dbReference type="Pfam" id="PF11709">
    <property type="entry name" value="Mit_ribos_Mrp51"/>
    <property type="match status" value="1"/>
</dbReference>
<feature type="region of interest" description="Disordered" evidence="1">
    <location>
        <begin position="464"/>
        <end position="486"/>
    </location>
</feature>
<feature type="compositionally biased region" description="Polar residues" evidence="1">
    <location>
        <begin position="257"/>
        <end position="266"/>
    </location>
</feature>